<gene>
    <name evidence="1" type="primary">Necator_chrII.g6190</name>
    <name evidence="1" type="ORF">RB195_018397</name>
</gene>
<reference evidence="1 2" key="1">
    <citation type="submission" date="2023-08" db="EMBL/GenBank/DDBJ databases">
        <title>A Necator americanus chromosomal reference genome.</title>
        <authorList>
            <person name="Ilik V."/>
            <person name="Petrzelkova K.J."/>
            <person name="Pardy F."/>
            <person name="Fuh T."/>
            <person name="Niatou-Singa F.S."/>
            <person name="Gouil Q."/>
            <person name="Baker L."/>
            <person name="Ritchie M.E."/>
            <person name="Jex A.R."/>
            <person name="Gazzola D."/>
            <person name="Li H."/>
            <person name="Toshio Fujiwara R."/>
            <person name="Zhan B."/>
            <person name="Aroian R.V."/>
            <person name="Pafco B."/>
            <person name="Schwarz E.M."/>
        </authorList>
    </citation>
    <scope>NUCLEOTIDE SEQUENCE [LARGE SCALE GENOMIC DNA]</scope>
    <source>
        <strain evidence="1 2">Aroian</strain>
        <tissue evidence="1">Whole animal</tissue>
    </source>
</reference>
<comment type="caution">
    <text evidence="1">The sequence shown here is derived from an EMBL/GenBank/DDBJ whole genome shotgun (WGS) entry which is preliminary data.</text>
</comment>
<sequence>MNNIDGEYGRLTEHLGNYTRKAASFKACRKCLHLENLELMRRRGAAGATDNLELTWELAACMEATRDLRKKSNSIEWSSRSGQELYAIKPQLCRQRNKNDRRPECIQHNYRNE</sequence>
<accession>A0ABR1CBK2</accession>
<organism evidence="1 2">
    <name type="scientific">Necator americanus</name>
    <name type="common">Human hookworm</name>
    <dbReference type="NCBI Taxonomy" id="51031"/>
    <lineage>
        <taxon>Eukaryota</taxon>
        <taxon>Metazoa</taxon>
        <taxon>Ecdysozoa</taxon>
        <taxon>Nematoda</taxon>
        <taxon>Chromadorea</taxon>
        <taxon>Rhabditida</taxon>
        <taxon>Rhabditina</taxon>
        <taxon>Rhabditomorpha</taxon>
        <taxon>Strongyloidea</taxon>
        <taxon>Ancylostomatidae</taxon>
        <taxon>Bunostominae</taxon>
        <taxon>Necator</taxon>
    </lineage>
</organism>
<dbReference type="Proteomes" id="UP001303046">
    <property type="component" value="Unassembled WGS sequence"/>
</dbReference>
<proteinExistence type="predicted"/>
<name>A0ABR1CBK2_NECAM</name>
<evidence type="ECO:0000313" key="1">
    <source>
        <dbReference type="EMBL" id="KAK6735185.1"/>
    </source>
</evidence>
<keyword evidence="2" id="KW-1185">Reference proteome</keyword>
<dbReference type="EMBL" id="JAVFWL010000002">
    <property type="protein sequence ID" value="KAK6735185.1"/>
    <property type="molecule type" value="Genomic_DNA"/>
</dbReference>
<evidence type="ECO:0000313" key="2">
    <source>
        <dbReference type="Proteomes" id="UP001303046"/>
    </source>
</evidence>
<protein>
    <submittedName>
        <fullName evidence="1">Uncharacterized protein</fullName>
    </submittedName>
</protein>